<organism evidence="1 2">
    <name type="scientific">Neophaeococcomyces mojaviensis</name>
    <dbReference type="NCBI Taxonomy" id="3383035"/>
    <lineage>
        <taxon>Eukaryota</taxon>
        <taxon>Fungi</taxon>
        <taxon>Dikarya</taxon>
        <taxon>Ascomycota</taxon>
        <taxon>Pezizomycotina</taxon>
        <taxon>Eurotiomycetes</taxon>
        <taxon>Chaetothyriomycetidae</taxon>
        <taxon>Chaetothyriales</taxon>
        <taxon>Chaetothyriales incertae sedis</taxon>
        <taxon>Neophaeococcomyces</taxon>
    </lineage>
</organism>
<gene>
    <name evidence="1" type="ORF">H2198_007295</name>
</gene>
<evidence type="ECO:0000313" key="1">
    <source>
        <dbReference type="EMBL" id="KAJ9653513.1"/>
    </source>
</evidence>
<evidence type="ECO:0000313" key="2">
    <source>
        <dbReference type="Proteomes" id="UP001172386"/>
    </source>
</evidence>
<protein>
    <submittedName>
        <fullName evidence="1">Uncharacterized protein</fullName>
    </submittedName>
</protein>
<proteinExistence type="predicted"/>
<dbReference type="EMBL" id="JAPDRQ010000151">
    <property type="protein sequence ID" value="KAJ9653513.1"/>
    <property type="molecule type" value="Genomic_DNA"/>
</dbReference>
<keyword evidence="2" id="KW-1185">Reference proteome</keyword>
<reference evidence="1" key="1">
    <citation type="submission" date="2022-10" db="EMBL/GenBank/DDBJ databases">
        <title>Culturing micro-colonial fungi from biological soil crusts in the Mojave desert and describing Neophaeococcomyces mojavensis, and introducing the new genera and species Taxawa tesnikishii.</title>
        <authorList>
            <person name="Kurbessoian T."/>
            <person name="Stajich J.E."/>
        </authorList>
    </citation>
    <scope>NUCLEOTIDE SEQUENCE</scope>
    <source>
        <strain evidence="1">JES_112</strain>
    </source>
</reference>
<dbReference type="Proteomes" id="UP001172386">
    <property type="component" value="Unassembled WGS sequence"/>
</dbReference>
<sequence>MAKLGSSEDVPVTQALLVTVLKVLRQYPLITILWLIILRFLVRRYLSPLRKYPGPFIASGTRLWAAYSTYLGHTEQDYIALHNRYGPVVRNKPNQLSFSSPEAARQILSPGKGFHKTDFYWVFPPYGNPDIFTEVSEAKHAILKKFAGPAYSLASFQALTPCIEDTEQLLCAKLDALAGSSTTPIVDLGAWLHYFAFDVLGRVAFSSSFGFLEQGRDIDDSIAFIDEVQTYDGLIGQIPWLDYILRRAPYWDYLPFVKPIGNNVMTRTALGEMNARQEGKTKPEGRDLMEQLLEAHAKDPEKFTTGNVFAIAHGAIFAGSDSTASTMQTFCHSVFSNPQIYKRLTQEILAADKQGQLSDMITWDESQRHLPYFQACLKETMRTGPAVGLNISRKVPLSGAEIDGTFVPGGVEVAVNAHVLHLNTDIFGADADKFRPERWLVKEGDDNDETRVKRMERYMFQFGGGSHVCIGRNLAILEMSKILPQILRRYKFELAYPGRPMKKHSSFFVVQQGLEVKFERR</sequence>
<accession>A0ACC3A0F5</accession>
<name>A0ACC3A0F5_9EURO</name>
<comment type="caution">
    <text evidence="1">The sequence shown here is derived from an EMBL/GenBank/DDBJ whole genome shotgun (WGS) entry which is preliminary data.</text>
</comment>